<dbReference type="EMBL" id="KM262845">
    <property type="protein sequence ID" value="AIY22390.1"/>
    <property type="molecule type" value="Genomic_DNA"/>
</dbReference>
<evidence type="ECO:0000256" key="6">
    <source>
        <dbReference type="ARBA" id="ARBA00022840"/>
    </source>
</evidence>
<dbReference type="Proteomes" id="UP000501465">
    <property type="component" value="Segment"/>
</dbReference>
<dbReference type="EMBL" id="MN270979">
    <property type="protein sequence ID" value="QIM09044.1"/>
    <property type="molecule type" value="Genomic_DNA"/>
</dbReference>
<dbReference type="EMBL" id="MN270976">
    <property type="protein sequence ID" value="QIM08345.1"/>
    <property type="molecule type" value="Genomic_DNA"/>
</dbReference>
<evidence type="ECO:0000313" key="30">
    <source>
        <dbReference type="Proteomes" id="UP000117635"/>
    </source>
</evidence>
<evidence type="ECO:0000313" key="17">
    <source>
        <dbReference type="EMBL" id="QIM07176.1"/>
    </source>
</evidence>
<evidence type="ECO:0000313" key="27">
    <source>
        <dbReference type="EMBL" id="QPL11759.1"/>
    </source>
</evidence>
<dbReference type="InterPro" id="IPR027417">
    <property type="entry name" value="P-loop_NTPase"/>
</dbReference>
<evidence type="ECO:0000313" key="24">
    <source>
        <dbReference type="EMBL" id="QIM08811.1"/>
    </source>
</evidence>
<dbReference type="EMBL" id="MN270972">
    <property type="protein sequence ID" value="QIM07411.1"/>
    <property type="molecule type" value="Genomic_DNA"/>
</dbReference>
<reference evidence="30" key="1">
    <citation type="submission" date="2014-07" db="EMBL/GenBank/DDBJ databases">
        <title>Complete genome sequence of African Swine Fever Virus strain 26544/OG10 isolated in Sardinia.</title>
        <authorList>
            <person name="Dei Giudici S."/>
            <person name="Bacciu D."/>
            <person name="Sanna G."/>
            <person name="Deligios M."/>
            <person name="Oggiano A."/>
        </authorList>
    </citation>
    <scope>NUCLEOTIDE SEQUENCE [LARGE SCALE GENOMIC DNA]</scope>
</reference>
<evidence type="ECO:0000256" key="1">
    <source>
        <dbReference type="ARBA" id="ARBA00007303"/>
    </source>
</evidence>
<evidence type="ECO:0000313" key="22">
    <source>
        <dbReference type="EMBL" id="QIM08345.1"/>
    </source>
</evidence>
<dbReference type="KEGG" id="vg:41901249"/>
<evidence type="ECO:0000313" key="25">
    <source>
        <dbReference type="EMBL" id="QIM09044.1"/>
    </source>
</evidence>
<reference evidence="29 31" key="2">
    <citation type="journal article" date="2015" name="J. Gen. Virol.">
        <title>Related strains of African swine fever virus with different virulence: genome comparison and analysis.</title>
        <authorList>
            <person name="Portugal R."/>
            <person name="Coelho J."/>
            <person name="Hoper D."/>
            <person name="Little N.S."/>
            <person name="Smithson C."/>
            <person name="Upton C."/>
            <person name="Martins C."/>
            <person name="Leitao A."/>
            <person name="Keil G.M."/>
        </authorList>
    </citation>
    <scope>NUCLEOTIDE SEQUENCE [LARGE SCALE GENOMIC DNA]</scope>
    <source>
        <strain evidence="9">L60</strain>
        <strain evidence="10">NHV</strain>
    </source>
</reference>
<reference evidence="13" key="4">
    <citation type="journal article" date="2016" name="Genome Announc.">
        <title>Complete genome sequence of an African swine fever virus isolate from Sardinia, Italy.</title>
        <authorList>
            <person name="Granberg F."/>
            <person name="Torresi C."/>
            <person name="Oggiano A."/>
            <person name="Malmberg M."/>
            <person name="Iscaro C."/>
            <person name="De Mia G.M."/>
            <person name="Sandor B."/>
        </authorList>
    </citation>
    <scope>NUCLEOTIDE SEQUENCE [LARGE SCALE GENOMIC DNA]</scope>
    <source>
        <strain evidence="13">47/Ss/2008</strain>
    </source>
</reference>
<reference evidence="12 32" key="3">
    <citation type="journal article" date="2015" name="PLoS ONE">
        <title>Genome Sequence of African Swine Fever Virus BA71, the Virulent Parental Strain of the Nonpathogenic and Tissue-Culture Adapted BA71V.</title>
        <authorList>
            <person name="Rodriguez J.M."/>
            <person name="Moreno L.T."/>
            <person name="Alejo A."/>
            <person name="Lacasta A."/>
            <person name="Rodriguez F."/>
            <person name="Salas M.L."/>
        </authorList>
    </citation>
    <scope>NUCLEOTIDE SEQUENCE [LARGE SCALE GENOMIC DNA]</scope>
    <source>
        <strain evidence="12 32">BA71</strain>
    </source>
</reference>
<evidence type="ECO:0000313" key="34">
    <source>
        <dbReference type="Proteomes" id="UP000500898"/>
    </source>
</evidence>
<dbReference type="GeneID" id="22220422"/>
<evidence type="ECO:0000313" key="12">
    <source>
        <dbReference type="EMBL" id="AKO62722.1"/>
    </source>
</evidence>
<reference evidence="14" key="8">
    <citation type="submission" date="2020-09" db="EMBL/GenBank/DDBJ databases">
        <authorList>
            <person name="Daniel Perez-Nunez"/>
            <person name="Eva Castillo-Rosa"/>
            <person name="Gonzalo Vigara-Astillero and Yolanda Revilla"/>
        </authorList>
    </citation>
    <scope>NUCLEOTIDE SEQUENCE</scope>
    <source>
        <strain evidence="14">Arm/07/CBM/c4</strain>
    </source>
</reference>
<evidence type="ECO:0000256" key="3">
    <source>
        <dbReference type="ARBA" id="ARBA00022741"/>
    </source>
</evidence>
<dbReference type="Proteomes" id="UP000594565">
    <property type="component" value="Segment"/>
</dbReference>
<dbReference type="Proteomes" id="UP000142390">
    <property type="component" value="Segment"/>
</dbReference>
<dbReference type="EMBL" id="MN270974">
    <property type="protein sequence ID" value="QIM07877.1"/>
    <property type="molecule type" value="Genomic_DNA"/>
</dbReference>
<dbReference type="EMBL" id="MN270969">
    <property type="protein sequence ID" value="QIM06706.1"/>
    <property type="molecule type" value="Genomic_DNA"/>
</dbReference>
<evidence type="ECO:0000313" key="32">
    <source>
        <dbReference type="Proteomes" id="UP000241813"/>
    </source>
</evidence>
<dbReference type="GO" id="GO:0004386">
    <property type="term" value="F:helicase activity"/>
    <property type="evidence" value="ECO:0007669"/>
    <property type="project" value="UniProtKB-KW"/>
</dbReference>
<evidence type="ECO:0000259" key="8">
    <source>
        <dbReference type="PROSITE" id="PS51194"/>
    </source>
</evidence>
<dbReference type="Proteomes" id="UP000502933">
    <property type="component" value="Segment"/>
</dbReference>
<dbReference type="Proteomes" id="UP000501487">
    <property type="component" value="Segment"/>
</dbReference>
<dbReference type="RefSeq" id="YP_009702287.1">
    <property type="nucleotide sequence ID" value="NC_044941.1"/>
</dbReference>
<dbReference type="EMBL" id="LR881473">
    <property type="protein sequence ID" value="CAD5338176.1"/>
    <property type="molecule type" value="Genomic_DNA"/>
</dbReference>
<dbReference type="PANTHER" id="PTHR47396">
    <property type="entry name" value="TYPE I RESTRICTION ENZYME ECOKI R PROTEIN"/>
    <property type="match status" value="1"/>
</dbReference>
<evidence type="ECO:0000256" key="4">
    <source>
        <dbReference type="ARBA" id="ARBA00022801"/>
    </source>
</evidence>
<dbReference type="SMART" id="SM00487">
    <property type="entry name" value="DEXDc"/>
    <property type="match status" value="1"/>
</dbReference>
<evidence type="ECO:0000313" key="10">
    <source>
        <dbReference type="EMBL" id="AIY22390.1"/>
    </source>
</evidence>
<keyword evidence="5 9" id="KW-0347">Helicase</keyword>
<organism evidence="9 31">
    <name type="scientific">African swine fever virus</name>
    <name type="common">ASFV</name>
    <dbReference type="NCBI Taxonomy" id="10497"/>
    <lineage>
        <taxon>Viruses</taxon>
        <taxon>Varidnaviria</taxon>
        <taxon>Bamfordvirae</taxon>
        <taxon>Nucleocytoviricota</taxon>
        <taxon>Pokkesviricetes</taxon>
        <taxon>Asfuvirales</taxon>
        <taxon>Asfarviridae</taxon>
        <taxon>Asfivirus</taxon>
        <taxon>Asfivirus haemorrhagiae</taxon>
    </lineage>
</organism>
<dbReference type="InterPro" id="IPR001650">
    <property type="entry name" value="Helicase_C-like"/>
</dbReference>
<dbReference type="RefSeq" id="YP_009702607.1">
    <property type="nucleotide sequence ID" value="NC_044943.1"/>
</dbReference>
<evidence type="ECO:0000259" key="7">
    <source>
        <dbReference type="PROSITE" id="PS51192"/>
    </source>
</evidence>
<dbReference type="Pfam" id="PF04851">
    <property type="entry name" value="ResIII"/>
    <property type="match status" value="1"/>
</dbReference>
<dbReference type="GeneID" id="41901411"/>
<dbReference type="Proteomes" id="UP000266411">
    <property type="component" value="Segment"/>
</dbReference>
<evidence type="ECO:0000313" key="28">
    <source>
        <dbReference type="EMBL" id="QPL11976.1"/>
    </source>
</evidence>
<dbReference type="EMBL" id="MN270973">
    <property type="protein sequence ID" value="QIM07644.1"/>
    <property type="molecule type" value="Genomic_DNA"/>
</dbReference>
<evidence type="ECO:0000313" key="11">
    <source>
        <dbReference type="EMBL" id="AJZ77050.1"/>
    </source>
</evidence>
<sequence>MCAGFYVAVHPWLEAQSLHKVGHTGNLAARLHDGSYTTCFTDEWKYCFTLETSTKKDAQKIEAGVLYCAQFFRVKNKELVCLLPEKIKQLAEDVANCLDISYTLCDSPTYEMNDSTIVVEPSLPSDPLISKEKLRHLVITPVEDEEHFADDVLFFSTDETRTAIEDRLYQKEAANMGYQELRRSGRAILQMACRCGKTRVAYLILSNYLQGKVLYLVPGLSLLRQTLEKLYQYGISLKNVLLVGSDQTRIVLNHDNIEMTTNPVFIAKRIREAPSLLVIATYQSSTLLVDDFDLIISDECHRICGEWETRPFTHVLLNFKKGHRLFLTATPRYDTPLSMKNRELFGGVAFRYYLREGIEAGYVNDFELQMVAAPKLAHQPSNREETTKQIIVKQIIMALAYLKTNIPAPKMLVFTRDIKQARELYAELVDQGVYALIAHSTLPRQVILKTFTEFCSSKEPVILLNCRLFQEGVEVPELNAVFFAAPRHSPRDIIQSICRPLNKQVQKPHATIFLPLEVNTENVCLDRFSSIIPFADALASEDPRFYEHLLNPSEVAYPINWIGAHGSVSELLQLARHAIRYGTQGKIDRLTRSERLPWKAAFAELKRTVEICCRYPKINDGFHFGGATLRFDTWYKWVIKSYLQYKNKEPSSLEPYQVSDLESLQDWTTRGVGGPYPWEESMAFLETWLAQNKGELVAIDIHQGGWIGLDATPMERLSGVLTTVSQRDGRSYGKNKKLRPKKGFMIPPQQAEDLDRIFGKHNLKWRKDRVNGFLKEDEHGNYTGEPTCIQEAYRTFKEYVKTNPEYIEKYWPGYAKGKHKHQELPHIWESGLAPPRYKAFKDGNKQLIQRSPKKKDIKN</sequence>
<dbReference type="GeneID" id="41902090"/>
<dbReference type="Proteomes" id="UP000241813">
    <property type="component" value="Segment"/>
</dbReference>
<reference evidence="33 34" key="6">
    <citation type="journal article" date="2020" name="Transbound. Emerg. Dis.">
        <title>The evolution of African swine fever virus in Sardinia (1978 to 2014) as revealed by whole genome sequencing and comparative analysis.</title>
        <authorList>
            <person name="Torresi C."/>
            <person name="Fiori M."/>
            <person name="Bertolotti L."/>
            <person name="Floris M."/>
            <person name="Colitti B."/>
            <person name="Giammarioli M."/>
            <person name="Dei Giudici S."/>
            <person name="Oggiano A."/>
            <person name="Malmberg M."/>
            <person name="De Mia G.M."/>
            <person name="Belak S."/>
            <person name="Granberg F."/>
        </authorList>
    </citation>
    <scope>NUCLEOTIDE SEQUENCE [LARGE SCALE GENOMIC DNA]</scope>
    <source>
        <strain evidence="17">139/Nu/1981</strain>
        <strain evidence="18">140/Or/1985</strain>
        <strain evidence="20">141/Nu/1990</strain>
        <strain evidence="21">142/Nu/1995</strain>
        <strain evidence="26">22653/Ca/2014</strain>
        <strain evidence="23">26/Ss/2004</strain>
        <strain evidence="15">56/Ca/1978</strain>
        <strain evidence="16">57/Ca/1979</strain>
        <strain evidence="22">60/Nu/1997</strain>
        <strain evidence="24">72407/Ss/2005</strain>
        <strain evidence="19">85/Ca/1985</strain>
        <strain evidence="25">97/Ot/2012</strain>
    </source>
</reference>
<dbReference type="KEGG" id="vg:22220422"/>
<evidence type="ECO:0000313" key="18">
    <source>
        <dbReference type="EMBL" id="QIM07411.1"/>
    </source>
</evidence>
<dbReference type="EMBL" id="KM102979">
    <property type="protein sequence ID" value="AJZ77050.1"/>
    <property type="molecule type" value="Genomic_DNA"/>
</dbReference>
<dbReference type="EMBL" id="KX354450">
    <property type="protein sequence ID" value="AOO54370.1"/>
    <property type="molecule type" value="Genomic_DNA"/>
</dbReference>
<dbReference type="Proteomes" id="UP000500690">
    <property type="component" value="Segment"/>
</dbReference>
<dbReference type="GO" id="GO:0003677">
    <property type="term" value="F:DNA binding"/>
    <property type="evidence" value="ECO:0007669"/>
    <property type="project" value="InterPro"/>
</dbReference>
<organismHost>
    <name type="scientific">Phacochoerus africanus</name>
    <name type="common">Warthog</name>
    <dbReference type="NCBI Taxonomy" id="41426"/>
</organismHost>
<dbReference type="Proteomes" id="UP000110401">
    <property type="component" value="Segment"/>
</dbReference>
<dbReference type="EMBL" id="MT932579">
    <property type="protein sequence ID" value="QPL11976.1"/>
    <property type="molecule type" value="Genomic_DNA"/>
</dbReference>
<dbReference type="EMBL" id="MN270977">
    <property type="protein sequence ID" value="QIM08578.1"/>
    <property type="molecule type" value="Genomic_DNA"/>
</dbReference>
<dbReference type="EMBL" id="MN270970">
    <property type="protein sequence ID" value="QIM06941.1"/>
    <property type="molecule type" value="Genomic_DNA"/>
</dbReference>
<dbReference type="Pfam" id="PF00271">
    <property type="entry name" value="Helicase_C"/>
    <property type="match status" value="1"/>
</dbReference>
<evidence type="ECO:0000313" key="31">
    <source>
        <dbReference type="Proteomes" id="UP000142390"/>
    </source>
</evidence>
<organismHost>
    <name type="scientific">Potamochoerus larvatus</name>
    <name type="common">Bushpig</name>
    <dbReference type="NCBI Taxonomy" id="273792"/>
</organismHost>
<evidence type="ECO:0000313" key="29">
    <source>
        <dbReference type="Proteomes" id="UP000110401"/>
    </source>
</evidence>
<evidence type="ECO:0000313" key="13">
    <source>
        <dbReference type="EMBL" id="AOO54370.1"/>
    </source>
</evidence>
<dbReference type="SUPFAM" id="SSF52540">
    <property type="entry name" value="P-loop containing nucleoside triphosphate hydrolases"/>
    <property type="match status" value="1"/>
</dbReference>
<dbReference type="PANTHER" id="PTHR47396:SF1">
    <property type="entry name" value="ATP-DEPENDENT HELICASE IRC3-RELATED"/>
    <property type="match status" value="1"/>
</dbReference>
<accession>A0A0A1E304</accession>
<keyword evidence="6" id="KW-0067">ATP-binding</keyword>
<dbReference type="EMBL" id="MN270971">
    <property type="protein sequence ID" value="QIM07176.1"/>
    <property type="molecule type" value="Genomic_DNA"/>
</dbReference>
<dbReference type="Proteomes" id="UP000500898">
    <property type="component" value="Segment"/>
</dbReference>
<keyword evidence="3" id="KW-0547">Nucleotide-binding</keyword>
<dbReference type="GeneID" id="41901249"/>
<keyword evidence="4" id="KW-0378">Hydrolase</keyword>
<comment type="similarity">
    <text evidence="1">Belongs to the asfivirus helicase A859L family.</text>
</comment>
<dbReference type="Proteomes" id="UP000503066">
    <property type="component" value="Genome"/>
</dbReference>
<feature type="domain" description="Helicase C-terminal" evidence="8">
    <location>
        <begin position="394"/>
        <end position="553"/>
    </location>
</feature>
<dbReference type="EMBL" id="MN270980">
    <property type="protein sequence ID" value="QIM09277.1"/>
    <property type="molecule type" value="Genomic_DNA"/>
</dbReference>
<dbReference type="EMBL" id="KP055815">
    <property type="protein sequence ID" value="AKO62722.1"/>
    <property type="molecule type" value="Genomic_DNA"/>
</dbReference>
<evidence type="ECO:0000313" key="15">
    <source>
        <dbReference type="EMBL" id="QIM06706.1"/>
    </source>
</evidence>
<dbReference type="Proteomes" id="UP000594644">
    <property type="component" value="Segment"/>
</dbReference>
<dbReference type="RefSeq" id="NP_042734.1">
    <property type="nucleotide sequence ID" value="NC_001659.2"/>
</dbReference>
<dbReference type="Proteomes" id="UP000502695">
    <property type="component" value="Segment"/>
</dbReference>
<organismHost>
    <name type="scientific">Ornithodoros</name>
    <name type="common">relapsing fever ticks</name>
    <dbReference type="NCBI Taxonomy" id="6937"/>
</organismHost>
<name>A0A0A1E304_ASF</name>
<dbReference type="PROSITE" id="PS51192">
    <property type="entry name" value="HELICASE_ATP_BIND_1"/>
    <property type="match status" value="1"/>
</dbReference>
<protein>
    <recommendedName>
        <fullName evidence="2">Probable helicase A859L</fullName>
    </recommendedName>
</protein>
<dbReference type="Proteomes" id="UP000501990">
    <property type="component" value="Segment"/>
</dbReference>
<dbReference type="GO" id="GO:0005524">
    <property type="term" value="F:ATP binding"/>
    <property type="evidence" value="ECO:0007669"/>
    <property type="project" value="UniProtKB-KW"/>
</dbReference>
<dbReference type="EMBL" id="MN270975">
    <property type="protein sequence ID" value="QIM08112.1"/>
    <property type="molecule type" value="Genomic_DNA"/>
</dbReference>
<dbReference type="InterPro" id="IPR050742">
    <property type="entry name" value="Helicase_Restrict-Modif_Enz"/>
</dbReference>
<organismHost>
    <name type="scientific">Ornithodoros moubata</name>
    <name type="common">Soft tick</name>
    <name type="synonym">Argasid tick</name>
    <dbReference type="NCBI Taxonomy" id="6938"/>
</organismHost>
<dbReference type="Proteomes" id="UP000501683">
    <property type="component" value="Segment"/>
</dbReference>
<proteinExistence type="inferred from homology"/>
<evidence type="ECO:0000313" key="16">
    <source>
        <dbReference type="EMBL" id="QIM06941.1"/>
    </source>
</evidence>
<dbReference type="KEGG" id="vg:41901089"/>
<evidence type="ECO:0000313" key="26">
    <source>
        <dbReference type="EMBL" id="QIM09277.1"/>
    </source>
</evidence>
<dbReference type="Proteomes" id="UP000502885">
    <property type="component" value="Segment"/>
</dbReference>
<evidence type="ECO:0000256" key="5">
    <source>
        <dbReference type="ARBA" id="ARBA00022806"/>
    </source>
</evidence>
<dbReference type="GeneID" id="41901089"/>
<dbReference type="InterPro" id="IPR014001">
    <property type="entry name" value="Helicase_ATP-bd"/>
</dbReference>
<dbReference type="SMR" id="A0A0A1E304"/>
<dbReference type="Proteomes" id="UP000503294">
    <property type="component" value="Segment"/>
</dbReference>
<dbReference type="RefSeq" id="YP_009703282.1">
    <property type="nucleotide sequence ID" value="NC_044955.1"/>
</dbReference>
<dbReference type="Pfam" id="PF10544">
    <property type="entry name" value="T5orf172"/>
    <property type="match status" value="1"/>
</dbReference>
<dbReference type="Proteomes" id="UP000117635">
    <property type="component" value="Segment"/>
</dbReference>
<evidence type="ECO:0000313" key="20">
    <source>
        <dbReference type="EMBL" id="QIM07877.1"/>
    </source>
</evidence>
<dbReference type="EMBL" id="MN270978">
    <property type="protein sequence ID" value="QIM08811.1"/>
    <property type="molecule type" value="Genomic_DNA"/>
</dbReference>
<evidence type="ECO:0000313" key="19">
    <source>
        <dbReference type="EMBL" id="QIM07644.1"/>
    </source>
</evidence>
<evidence type="ECO:0000313" key="21">
    <source>
        <dbReference type="EMBL" id="QIM08112.1"/>
    </source>
</evidence>
<dbReference type="InterPro" id="IPR018306">
    <property type="entry name" value="Phage_T5_Orf172_DNA-bd"/>
</dbReference>
<evidence type="ECO:0000313" key="33">
    <source>
        <dbReference type="Proteomes" id="UP000500690"/>
    </source>
</evidence>
<evidence type="ECO:0000313" key="14">
    <source>
        <dbReference type="EMBL" id="CAD5338176.1"/>
    </source>
</evidence>
<dbReference type="EMBL" id="KM262844">
    <property type="protein sequence ID" value="AIY22231.1"/>
    <property type="molecule type" value="Genomic_DNA"/>
</dbReference>
<dbReference type="EMBL" id="MT932578">
    <property type="protein sequence ID" value="QPL11759.1"/>
    <property type="molecule type" value="Genomic_DNA"/>
</dbReference>
<gene>
    <name evidence="9" type="primary">A859L</name>
    <name evidence="13" type="ORF">AFSV47Ss_0065</name>
    <name evidence="14" type="ORF">ASFVARMWT4_00048</name>
</gene>
<dbReference type="InterPro" id="IPR006935">
    <property type="entry name" value="Helicase/UvrB_N"/>
</dbReference>
<evidence type="ECO:0000313" key="23">
    <source>
        <dbReference type="EMBL" id="QIM08578.1"/>
    </source>
</evidence>
<feature type="domain" description="Helicase ATP-binding" evidence="7">
    <location>
        <begin position="178"/>
        <end position="349"/>
    </location>
</feature>
<organismHost>
    <name type="scientific">Phacochoerus aethiopicus</name>
    <name type="common">Warthog</name>
    <dbReference type="NCBI Taxonomy" id="85517"/>
</organismHost>
<organismHost>
    <name type="scientific">Sus scrofa</name>
    <name type="common">Pig</name>
    <dbReference type="NCBI Taxonomy" id="9823"/>
</organismHost>
<dbReference type="KEGG" id="vg:41901411"/>
<dbReference type="Gene3D" id="3.40.50.300">
    <property type="entry name" value="P-loop containing nucleotide triphosphate hydrolases"/>
    <property type="match status" value="2"/>
</dbReference>
<reference evidence="27" key="7">
    <citation type="journal article" date="2020" name="Vaccines (Basel)">
        <title>African Swine Fever Circulation among Free-Ranging Pigs in Sardinia: Data from the Eradication Program.</title>
        <authorList>
            <person name="Franzoni G."/>
            <person name="Dei Giudici S."/>
            <person name="Loi F."/>
            <person name="Sanna D."/>
            <person name="Floris M."/>
            <person name="Fiori M."/>
            <person name="Sanna M.L."/>
            <person name="Madrau P."/>
            <person name="Scarpa F."/>
            <person name="Zinellu S."/>
            <person name="Giammarioli M."/>
            <person name="Cappai S."/>
            <person name="De Mia G.M."/>
            <person name="Laddomada A."/>
            <person name="Rolesu S."/>
            <person name="Oggiano A."/>
        </authorList>
    </citation>
    <scope>NUCLEOTIDE SEQUENCE [LARGE SCALE GENOMIC DNA]</scope>
    <source>
        <strain evidence="27">103917/18</strain>
        <strain evidence="28">55234/18</strain>
    </source>
</reference>
<evidence type="ECO:0000313" key="9">
    <source>
        <dbReference type="EMBL" id="AIY22231.1"/>
    </source>
</evidence>
<dbReference type="PROSITE" id="PS51194">
    <property type="entry name" value="HELICASE_CTER"/>
    <property type="match status" value="1"/>
</dbReference>
<dbReference type="RefSeq" id="YP_009702446.1">
    <property type="nucleotide sequence ID" value="NC_044942.1"/>
</dbReference>
<dbReference type="KEGG" id="vg:41902090"/>
<reference evidence="11" key="5">
    <citation type="journal article" date="2016" name="Virol Rep">
        <title>Genomic analysis of Sardinian 26544/OG10 isolate of African swine fever virus.</title>
        <authorList>
            <person name="Bacciu D."/>
            <person name="Deligios M."/>
            <person name="Sanna G."/>
            <person name="Paola Madrau M."/>
            <person name="Luisa Sanna M."/>
            <person name="Dei Giudici S."/>
            <person name="Oggiano A."/>
        </authorList>
    </citation>
    <scope>NUCLEOTIDE SEQUENCE</scope>
    <source>
        <strain evidence="11">26544/OG10</strain>
    </source>
</reference>
<dbReference type="GO" id="GO:0016787">
    <property type="term" value="F:hydrolase activity"/>
    <property type="evidence" value="ECO:0007669"/>
    <property type="project" value="UniProtKB-KW"/>
</dbReference>
<dbReference type="Proteomes" id="UP000501235">
    <property type="component" value="Segment"/>
</dbReference>
<dbReference type="Proteomes" id="UP001160000">
    <property type="component" value="Segment"/>
</dbReference>
<evidence type="ECO:0000256" key="2">
    <source>
        <dbReference type="ARBA" id="ARBA00019253"/>
    </source>
</evidence>